<dbReference type="GO" id="GO:0005737">
    <property type="term" value="C:cytoplasm"/>
    <property type="evidence" value="ECO:0007669"/>
    <property type="project" value="TreeGrafter"/>
</dbReference>
<evidence type="ECO:0000256" key="2">
    <source>
        <dbReference type="SAM" id="MobiDB-lite"/>
    </source>
</evidence>
<evidence type="ECO:0000256" key="1">
    <source>
        <dbReference type="ARBA" id="ARBA00022468"/>
    </source>
</evidence>
<feature type="domain" description="Rho-GAP" evidence="3">
    <location>
        <begin position="386"/>
        <end position="580"/>
    </location>
</feature>
<dbReference type="GO" id="GO:0007165">
    <property type="term" value="P:signal transduction"/>
    <property type="evidence" value="ECO:0007669"/>
    <property type="project" value="InterPro"/>
</dbReference>
<dbReference type="AlphaFoldDB" id="A0A5C3QP62"/>
<dbReference type="Pfam" id="PF00611">
    <property type="entry name" value="FCH"/>
    <property type="match status" value="1"/>
</dbReference>
<dbReference type="STRING" id="1884261.A0A5C3QP62"/>
<dbReference type="PANTHER" id="PTHR23176">
    <property type="entry name" value="RHO/RAC/CDC GTPASE-ACTIVATING PROTEIN"/>
    <property type="match status" value="1"/>
</dbReference>
<feature type="compositionally biased region" description="Pro residues" evidence="2">
    <location>
        <begin position="176"/>
        <end position="185"/>
    </location>
</feature>
<name>A0A5C3QP62_9AGAR</name>
<feature type="compositionally biased region" description="Low complexity" evidence="2">
    <location>
        <begin position="701"/>
        <end position="712"/>
    </location>
</feature>
<evidence type="ECO:0000313" key="5">
    <source>
        <dbReference type="Proteomes" id="UP000305067"/>
    </source>
</evidence>
<dbReference type="InterPro" id="IPR001060">
    <property type="entry name" value="FCH_dom"/>
</dbReference>
<dbReference type="InterPro" id="IPR008936">
    <property type="entry name" value="Rho_GTPase_activation_prot"/>
</dbReference>
<dbReference type="Gene3D" id="1.10.555.10">
    <property type="entry name" value="Rho GTPase activation protein"/>
    <property type="match status" value="1"/>
</dbReference>
<feature type="region of interest" description="Disordered" evidence="2">
    <location>
        <begin position="120"/>
        <end position="221"/>
    </location>
</feature>
<sequence>MEYQPRSSTSERDFGPVTLFDNHLKYLNDSYLNFFTERRRVEETYMELLNKLHRKVKSIDGYLDDRHEPSTTRRAWGEIRDSVERDVQARAAFVSSLTVDVINPLITLKDTQERTRKRIREDLKNSNTAYDEHTTEVLPRLKTKYQRKHQEVEEQKKSPVPSPASPTAPGFTNVPQPEPGSPPRPLVTSPQPLRALDRRPSAGATGGAPRNRSPSSSGAFSDLAHQGKRQLNQLRGFLEKNNTVKEVRESLGGKPENHSLRSVRAKREADEADKEYRKAVHYAETLRLRKTKILEAGYNSLGMFIEETSSTLKTLLAKYIDSVVATHTTQCQLYSHCTSLVDAISPEKDTSKLGPQFSRSLALATPEQVYYQHGAIGTCKDLIFGFNLQDYATDKNLHDGQIPRVVRICIREVDKRGLEAEGIYRVSGRLAVVQTMKLNLEKDETAFRFHSSDDIYAVASLLKAYLRETPEPVFRFSLQDRLQHTEDLADHKSNNFALIRSRIRRLPSVHQATLKAIVEHLARVAAHNDKNKMNASNLAIVFAAVLFGEDEQPKAVDLLTVGNLKDTLMVDLINNAHIIFDDVATGQPGPPAQSGQPGQPGQLAPPQSNPLPATPAGEAPAPTWYGSQHTRVASMPATPQGPSQLPPQDFTPQMPTHPAKSIHPSARMMPPPSPTKERFMTSPLSTPPWEKEGVYFPHAISTDTSGGSNDGSYHQSTAPHSPLKLSPVKDEARDTPLATTIPTTTAPERHSSVPTVGENMESDMDPFTVKVPDVPTPPADTLRS</sequence>
<dbReference type="PANTHER" id="PTHR23176:SF134">
    <property type="entry name" value="RHO-TYPE GTPASE-ACTIVATING PROTEIN"/>
    <property type="match status" value="1"/>
</dbReference>
<dbReference type="InterPro" id="IPR050729">
    <property type="entry name" value="Rho-GAP"/>
</dbReference>
<feature type="region of interest" description="Disordered" evidence="2">
    <location>
        <begin position="584"/>
        <end position="683"/>
    </location>
</feature>
<keyword evidence="5" id="KW-1185">Reference proteome</keyword>
<dbReference type="InterPro" id="IPR027267">
    <property type="entry name" value="AH/BAR_dom_sf"/>
</dbReference>
<feature type="region of interest" description="Disordered" evidence="2">
    <location>
        <begin position="700"/>
        <end position="784"/>
    </location>
</feature>
<protein>
    <recommendedName>
        <fullName evidence="3">Rho-GAP domain-containing protein</fullName>
    </recommendedName>
</protein>
<dbReference type="SUPFAM" id="SSF48350">
    <property type="entry name" value="GTPase activation domain, GAP"/>
    <property type="match status" value="1"/>
</dbReference>
<proteinExistence type="predicted"/>
<keyword evidence="1" id="KW-0343">GTPase activation</keyword>
<dbReference type="CDD" id="cd00159">
    <property type="entry name" value="RhoGAP"/>
    <property type="match status" value="1"/>
</dbReference>
<evidence type="ECO:0000313" key="4">
    <source>
        <dbReference type="EMBL" id="TFL03622.1"/>
    </source>
</evidence>
<dbReference type="SMART" id="SM00324">
    <property type="entry name" value="RhoGAP"/>
    <property type="match status" value="1"/>
</dbReference>
<dbReference type="InterPro" id="IPR000198">
    <property type="entry name" value="RhoGAP_dom"/>
</dbReference>
<dbReference type="GO" id="GO:0005096">
    <property type="term" value="F:GTPase activator activity"/>
    <property type="evidence" value="ECO:0007669"/>
    <property type="project" value="UniProtKB-KW"/>
</dbReference>
<dbReference type="Pfam" id="PF00620">
    <property type="entry name" value="RhoGAP"/>
    <property type="match status" value="1"/>
</dbReference>
<dbReference type="OrthoDB" id="79452at2759"/>
<gene>
    <name evidence="4" type="ORF">BDV98DRAFT_649112</name>
</gene>
<organism evidence="4 5">
    <name type="scientific">Pterulicium gracile</name>
    <dbReference type="NCBI Taxonomy" id="1884261"/>
    <lineage>
        <taxon>Eukaryota</taxon>
        <taxon>Fungi</taxon>
        <taxon>Dikarya</taxon>
        <taxon>Basidiomycota</taxon>
        <taxon>Agaricomycotina</taxon>
        <taxon>Agaricomycetes</taxon>
        <taxon>Agaricomycetidae</taxon>
        <taxon>Agaricales</taxon>
        <taxon>Pleurotineae</taxon>
        <taxon>Pterulaceae</taxon>
        <taxon>Pterulicium</taxon>
    </lineage>
</organism>
<dbReference type="EMBL" id="ML178820">
    <property type="protein sequence ID" value="TFL03622.1"/>
    <property type="molecule type" value="Genomic_DNA"/>
</dbReference>
<dbReference type="PROSITE" id="PS50238">
    <property type="entry name" value="RHOGAP"/>
    <property type="match status" value="1"/>
</dbReference>
<accession>A0A5C3QP62</accession>
<feature type="compositionally biased region" description="Low complexity" evidence="2">
    <location>
        <begin position="592"/>
        <end position="606"/>
    </location>
</feature>
<dbReference type="Proteomes" id="UP000305067">
    <property type="component" value="Unassembled WGS sequence"/>
</dbReference>
<dbReference type="SUPFAM" id="SSF103657">
    <property type="entry name" value="BAR/IMD domain-like"/>
    <property type="match status" value="1"/>
</dbReference>
<feature type="compositionally biased region" description="Basic and acidic residues" evidence="2">
    <location>
        <begin position="120"/>
        <end position="135"/>
    </location>
</feature>
<evidence type="ECO:0000259" key="3">
    <source>
        <dbReference type="PROSITE" id="PS50238"/>
    </source>
</evidence>
<reference evidence="4 5" key="1">
    <citation type="journal article" date="2019" name="Nat. Ecol. Evol.">
        <title>Megaphylogeny resolves global patterns of mushroom evolution.</title>
        <authorList>
            <person name="Varga T."/>
            <person name="Krizsan K."/>
            <person name="Foldi C."/>
            <person name="Dima B."/>
            <person name="Sanchez-Garcia M."/>
            <person name="Sanchez-Ramirez S."/>
            <person name="Szollosi G.J."/>
            <person name="Szarkandi J.G."/>
            <person name="Papp V."/>
            <person name="Albert L."/>
            <person name="Andreopoulos W."/>
            <person name="Angelini C."/>
            <person name="Antonin V."/>
            <person name="Barry K.W."/>
            <person name="Bougher N.L."/>
            <person name="Buchanan P."/>
            <person name="Buyck B."/>
            <person name="Bense V."/>
            <person name="Catcheside P."/>
            <person name="Chovatia M."/>
            <person name="Cooper J."/>
            <person name="Damon W."/>
            <person name="Desjardin D."/>
            <person name="Finy P."/>
            <person name="Geml J."/>
            <person name="Haridas S."/>
            <person name="Hughes K."/>
            <person name="Justo A."/>
            <person name="Karasinski D."/>
            <person name="Kautmanova I."/>
            <person name="Kiss B."/>
            <person name="Kocsube S."/>
            <person name="Kotiranta H."/>
            <person name="LaButti K.M."/>
            <person name="Lechner B.E."/>
            <person name="Liimatainen K."/>
            <person name="Lipzen A."/>
            <person name="Lukacs Z."/>
            <person name="Mihaltcheva S."/>
            <person name="Morgado L.N."/>
            <person name="Niskanen T."/>
            <person name="Noordeloos M.E."/>
            <person name="Ohm R.A."/>
            <person name="Ortiz-Santana B."/>
            <person name="Ovrebo C."/>
            <person name="Racz N."/>
            <person name="Riley R."/>
            <person name="Savchenko A."/>
            <person name="Shiryaev A."/>
            <person name="Soop K."/>
            <person name="Spirin V."/>
            <person name="Szebenyi C."/>
            <person name="Tomsovsky M."/>
            <person name="Tulloss R.E."/>
            <person name="Uehling J."/>
            <person name="Grigoriev I.V."/>
            <person name="Vagvolgyi C."/>
            <person name="Papp T."/>
            <person name="Martin F.M."/>
            <person name="Miettinen O."/>
            <person name="Hibbett D.S."/>
            <person name="Nagy L.G."/>
        </authorList>
    </citation>
    <scope>NUCLEOTIDE SEQUENCE [LARGE SCALE GENOMIC DNA]</scope>
    <source>
        <strain evidence="4 5">CBS 309.79</strain>
    </source>
</reference>
<dbReference type="Gene3D" id="1.20.1270.60">
    <property type="entry name" value="Arfaptin homology (AH) domain/BAR domain"/>
    <property type="match status" value="2"/>
</dbReference>
<feature type="compositionally biased region" description="Basic and acidic residues" evidence="2">
    <location>
        <begin position="148"/>
        <end position="157"/>
    </location>
</feature>
<feature type="compositionally biased region" description="Low complexity" evidence="2">
    <location>
        <begin position="735"/>
        <end position="746"/>
    </location>
</feature>